<protein>
    <submittedName>
        <fullName evidence="2">Putative CRISPR-associated protein, APE2256 family</fullName>
    </submittedName>
</protein>
<dbReference type="KEGG" id="iho:Igni_0665"/>
<evidence type="ECO:0000313" key="3">
    <source>
        <dbReference type="Proteomes" id="UP000000262"/>
    </source>
</evidence>
<dbReference type="STRING" id="453591.Igni_0665"/>
<gene>
    <name evidence="2" type="ordered locus">Igni_0665</name>
</gene>
<dbReference type="Proteomes" id="UP000000262">
    <property type="component" value="Chromosome"/>
</dbReference>
<proteinExistence type="predicted"/>
<dbReference type="Gene3D" id="1.10.196.30">
    <property type="match status" value="1"/>
</dbReference>
<dbReference type="Pfam" id="PF09651">
    <property type="entry name" value="Cas_APE2256"/>
    <property type="match status" value="1"/>
</dbReference>
<evidence type="ECO:0000259" key="1">
    <source>
        <dbReference type="Pfam" id="PF09651"/>
    </source>
</evidence>
<dbReference type="OrthoDB" id="43371at2157"/>
<dbReference type="AlphaFoldDB" id="A8AA95"/>
<sequence length="243" mass="26375">MECSAHVLSVGTSALRNFQRTCTDKNLASALLKLERGELELSDMKKVLSASGLTLDDLIDKVAQFIKNDPVQASAELNALVKRAGSLQGLKAILLCSDTHAGQLSCKALKTYLEGEGAEAAAYVINNLGKRGTFYEGLVNLMCAYGKILDKEVGDCKSCVCVNPTGGFKPESAVTYLLALADARTADVYYIHEAFRDVVSLPIFPVVPLKALLSQTKWLDESLKALKDCLKGKSLYPWRPLEI</sequence>
<dbReference type="CDD" id="cd09742">
    <property type="entry name" value="Csm6_III-A"/>
    <property type="match status" value="1"/>
</dbReference>
<organism evidence="2 3">
    <name type="scientific">Ignicoccus hospitalis (strain KIN4/I / DSM 18386 / JCM 14125)</name>
    <dbReference type="NCBI Taxonomy" id="453591"/>
    <lineage>
        <taxon>Archaea</taxon>
        <taxon>Thermoproteota</taxon>
        <taxon>Thermoprotei</taxon>
        <taxon>Desulfurococcales</taxon>
        <taxon>Desulfurococcaceae</taxon>
        <taxon>Ignicoccus</taxon>
    </lineage>
</organism>
<dbReference type="EMBL" id="CP000816">
    <property type="protein sequence ID" value="ABU81847.1"/>
    <property type="molecule type" value="Genomic_DNA"/>
</dbReference>
<dbReference type="eggNOG" id="arCOG01935">
    <property type="taxonomic scope" value="Archaea"/>
</dbReference>
<evidence type="ECO:0000313" key="2">
    <source>
        <dbReference type="EMBL" id="ABU81847.1"/>
    </source>
</evidence>
<keyword evidence="3" id="KW-1185">Reference proteome</keyword>
<dbReference type="HOGENOM" id="CLU_082641_1_0_2"/>
<dbReference type="NCBIfam" id="TIGR02619">
    <property type="entry name" value="putative CRISPR-associated protein, APE2256 family"/>
    <property type="match status" value="1"/>
</dbReference>
<dbReference type="Gene3D" id="3.40.50.10770">
    <property type="entry name" value="Hypothetical protein VC1899 like domain (Restriction endonuclease-like)"/>
    <property type="match status" value="1"/>
</dbReference>
<feature type="domain" description="CRISPR system ring nuclease SSO1393-like" evidence="1">
    <location>
        <begin position="72"/>
        <end position="203"/>
    </location>
</feature>
<dbReference type="GeneID" id="5563117"/>
<dbReference type="InterPro" id="IPR013442">
    <property type="entry name" value="SSO1393-like"/>
</dbReference>
<name>A8AA95_IGNH4</name>
<reference evidence="2 3" key="1">
    <citation type="journal article" date="2008" name="Genome Biol.">
        <title>A genomic analysis of the archaeal system Ignicoccus hospitalis-Nanoarchaeum equitans.</title>
        <authorList>
            <person name="Podar M."/>
            <person name="Anderson I."/>
            <person name="Makarova K.S."/>
            <person name="Elkins J.G."/>
            <person name="Ivanova N."/>
            <person name="Wall M.A."/>
            <person name="Lykidis A."/>
            <person name="Mavromatis K."/>
            <person name="Sun H."/>
            <person name="Hudson M.E."/>
            <person name="Chen W."/>
            <person name="Deciu C."/>
            <person name="Hutchison D."/>
            <person name="Eads J.R."/>
            <person name="Anderson A."/>
            <person name="Fernandes F."/>
            <person name="Szeto E."/>
            <person name="Lapidus A."/>
            <person name="Kyrpides N.C."/>
            <person name="Saier M.H.Jr."/>
            <person name="Richardson P.M."/>
            <person name="Rachel R."/>
            <person name="Huber H."/>
            <person name="Eisen J.A."/>
            <person name="Koonin E.V."/>
            <person name="Keller M."/>
            <person name="Stetter K.O."/>
        </authorList>
    </citation>
    <scope>NUCLEOTIDE SEQUENCE [LARGE SCALE GENOMIC DNA]</scope>
    <source>
        <strain evidence="3">KIN4/I / DSM 18386 / JCM 14125</strain>
    </source>
</reference>
<accession>A8AA95</accession>
<dbReference type="RefSeq" id="WP_011998699.1">
    <property type="nucleotide sequence ID" value="NC_009776.1"/>
</dbReference>